<feature type="compositionally biased region" description="Low complexity" evidence="1">
    <location>
        <begin position="22"/>
        <end position="37"/>
    </location>
</feature>
<protein>
    <submittedName>
        <fullName evidence="2">Uncharacterized protein</fullName>
    </submittedName>
</protein>
<dbReference type="AlphaFoldDB" id="A0A2C5Y979"/>
<dbReference type="EMBL" id="NJET01000011">
    <property type="protein sequence ID" value="PHH66045.1"/>
    <property type="molecule type" value="Genomic_DNA"/>
</dbReference>
<sequence>MASLNPADVPLPDNDVFQQAESVSGSSSASSVTSSASRMAMPGGSESSMDSGAEGGRSRETTVPAACLACQAPQVRRAEPVRALRGFAERVHLCALTPRLQGPAPRRCAEP</sequence>
<name>A0A2C5Y979_9HYPO</name>
<gene>
    <name evidence="2" type="ORF">CDD81_570</name>
</gene>
<evidence type="ECO:0000313" key="2">
    <source>
        <dbReference type="EMBL" id="PHH66045.1"/>
    </source>
</evidence>
<dbReference type="Proteomes" id="UP000226192">
    <property type="component" value="Unassembled WGS sequence"/>
</dbReference>
<feature type="region of interest" description="Disordered" evidence="1">
    <location>
        <begin position="1"/>
        <end position="61"/>
    </location>
</feature>
<accession>A0A2C5Y979</accession>
<proteinExistence type="predicted"/>
<organism evidence="2 3">
    <name type="scientific">Ophiocordyceps australis</name>
    <dbReference type="NCBI Taxonomy" id="1399860"/>
    <lineage>
        <taxon>Eukaryota</taxon>
        <taxon>Fungi</taxon>
        <taxon>Dikarya</taxon>
        <taxon>Ascomycota</taxon>
        <taxon>Pezizomycotina</taxon>
        <taxon>Sordariomycetes</taxon>
        <taxon>Hypocreomycetidae</taxon>
        <taxon>Hypocreales</taxon>
        <taxon>Ophiocordycipitaceae</taxon>
        <taxon>Ophiocordyceps</taxon>
    </lineage>
</organism>
<keyword evidence="3" id="KW-1185">Reference proteome</keyword>
<evidence type="ECO:0000256" key="1">
    <source>
        <dbReference type="SAM" id="MobiDB-lite"/>
    </source>
</evidence>
<evidence type="ECO:0000313" key="3">
    <source>
        <dbReference type="Proteomes" id="UP000226192"/>
    </source>
</evidence>
<reference evidence="2 3" key="1">
    <citation type="submission" date="2017-06" db="EMBL/GenBank/DDBJ databases">
        <title>Ant-infecting Ophiocordyceps genomes reveal a high diversity of potential behavioral manipulation genes and a possible major role for enterotoxins.</title>
        <authorList>
            <person name="De Bekker C."/>
            <person name="Evans H.C."/>
            <person name="Brachmann A."/>
            <person name="Hughes D.P."/>
        </authorList>
    </citation>
    <scope>NUCLEOTIDE SEQUENCE [LARGE SCALE GENOMIC DNA]</scope>
    <source>
        <strain evidence="2 3">Map64</strain>
    </source>
</reference>
<comment type="caution">
    <text evidence="2">The sequence shown here is derived from an EMBL/GenBank/DDBJ whole genome shotgun (WGS) entry which is preliminary data.</text>
</comment>